<protein>
    <submittedName>
        <fullName evidence="5">Cystathionine beta-synthase</fullName>
    </submittedName>
    <submittedName>
        <fullName evidence="6">Pyridoxal-5'-phosphate-dependent protein beta subunit</fullName>
    </submittedName>
</protein>
<keyword evidence="3" id="KW-0663">Pyridoxal phosphate</keyword>
<dbReference type="PROSITE" id="PS00901">
    <property type="entry name" value="CYS_SYNTHASE"/>
    <property type="match status" value="1"/>
</dbReference>
<evidence type="ECO:0000313" key="6">
    <source>
        <dbReference type="EMBL" id="EHO39793.1"/>
    </source>
</evidence>
<dbReference type="KEGG" id="caby:Cabys_2929"/>
<dbReference type="InterPro" id="IPR036052">
    <property type="entry name" value="TrpB-like_PALP_sf"/>
</dbReference>
<dbReference type="Proteomes" id="UP000004671">
    <property type="component" value="Chromosome"/>
</dbReference>
<comment type="similarity">
    <text evidence="2">Belongs to the cysteine synthase/cystathionine beta-synthase family.</text>
</comment>
<keyword evidence="7" id="KW-1185">Reference proteome</keyword>
<dbReference type="STRING" id="880073.Cabys_2929"/>
<organism evidence="6 7">
    <name type="scientific">Caldithrix abyssi DSM 13497</name>
    <dbReference type="NCBI Taxonomy" id="880073"/>
    <lineage>
        <taxon>Bacteria</taxon>
        <taxon>Pseudomonadati</taxon>
        <taxon>Calditrichota</taxon>
        <taxon>Calditrichia</taxon>
        <taxon>Calditrichales</taxon>
        <taxon>Calditrichaceae</taxon>
        <taxon>Caldithrix</taxon>
    </lineage>
</organism>
<comment type="cofactor">
    <cofactor evidence="1">
        <name>pyridoxal 5'-phosphate</name>
        <dbReference type="ChEBI" id="CHEBI:597326"/>
    </cofactor>
</comment>
<feature type="domain" description="Tryptophan synthase beta chain-like PALP" evidence="4">
    <location>
        <begin position="12"/>
        <end position="306"/>
    </location>
</feature>
<evidence type="ECO:0000256" key="1">
    <source>
        <dbReference type="ARBA" id="ARBA00001933"/>
    </source>
</evidence>
<evidence type="ECO:0000259" key="4">
    <source>
        <dbReference type="Pfam" id="PF00291"/>
    </source>
</evidence>
<dbReference type="GO" id="GO:0006535">
    <property type="term" value="P:cysteine biosynthetic process from serine"/>
    <property type="evidence" value="ECO:0007669"/>
    <property type="project" value="InterPro"/>
</dbReference>
<dbReference type="Proteomes" id="UP000183868">
    <property type="component" value="Chromosome"/>
</dbReference>
<dbReference type="GO" id="GO:0016765">
    <property type="term" value="F:transferase activity, transferring alkyl or aryl (other than methyl) groups"/>
    <property type="evidence" value="ECO:0007669"/>
    <property type="project" value="UniProtKB-ARBA"/>
</dbReference>
<dbReference type="InterPro" id="IPR001926">
    <property type="entry name" value="TrpB-like_PALP"/>
</dbReference>
<dbReference type="AlphaFoldDB" id="H1XYH5"/>
<name>H1XYH5_CALAY</name>
<dbReference type="EMBL" id="CP018099">
    <property type="protein sequence ID" value="APF19677.1"/>
    <property type="molecule type" value="Genomic_DNA"/>
</dbReference>
<dbReference type="InParanoid" id="H1XYH5"/>
<dbReference type="CDD" id="cd01561">
    <property type="entry name" value="CBS_like"/>
    <property type="match status" value="1"/>
</dbReference>
<dbReference type="eggNOG" id="COG0031">
    <property type="taxonomic scope" value="Bacteria"/>
</dbReference>
<dbReference type="FunFam" id="3.40.50.1100:FF:000003">
    <property type="entry name" value="Cystathionine beta-synthase"/>
    <property type="match status" value="1"/>
</dbReference>
<reference evidence="6 7" key="1">
    <citation type="submission" date="2011-09" db="EMBL/GenBank/DDBJ databases">
        <title>The permanent draft genome of Caldithrix abyssi DSM 13497.</title>
        <authorList>
            <consortium name="US DOE Joint Genome Institute (JGI-PGF)"/>
            <person name="Lucas S."/>
            <person name="Han J."/>
            <person name="Lapidus A."/>
            <person name="Bruce D."/>
            <person name="Goodwin L."/>
            <person name="Pitluck S."/>
            <person name="Peters L."/>
            <person name="Kyrpides N."/>
            <person name="Mavromatis K."/>
            <person name="Ivanova N."/>
            <person name="Mikhailova N."/>
            <person name="Chertkov O."/>
            <person name="Detter J.C."/>
            <person name="Tapia R."/>
            <person name="Han C."/>
            <person name="Land M."/>
            <person name="Hauser L."/>
            <person name="Markowitz V."/>
            <person name="Cheng J.-F."/>
            <person name="Hugenholtz P."/>
            <person name="Woyke T."/>
            <person name="Wu D."/>
            <person name="Spring S."/>
            <person name="Brambilla E."/>
            <person name="Klenk H.-P."/>
            <person name="Eisen J.A."/>
        </authorList>
    </citation>
    <scope>NUCLEOTIDE SEQUENCE [LARGE SCALE GENOMIC DNA]</scope>
    <source>
        <strain evidence="6 7">DSM 13497</strain>
    </source>
</reference>
<dbReference type="PaxDb" id="880073-Calab_0140"/>
<evidence type="ECO:0000313" key="8">
    <source>
        <dbReference type="Proteomes" id="UP000183868"/>
    </source>
</evidence>
<dbReference type="Gene3D" id="3.40.50.1100">
    <property type="match status" value="2"/>
</dbReference>
<dbReference type="RefSeq" id="WP_006926676.1">
    <property type="nucleotide sequence ID" value="NZ_CM001402.1"/>
</dbReference>
<dbReference type="PANTHER" id="PTHR10314">
    <property type="entry name" value="CYSTATHIONINE BETA-SYNTHASE"/>
    <property type="match status" value="1"/>
</dbReference>
<evidence type="ECO:0000313" key="5">
    <source>
        <dbReference type="EMBL" id="APF19677.1"/>
    </source>
</evidence>
<dbReference type="SUPFAM" id="SSF53686">
    <property type="entry name" value="Tryptophan synthase beta subunit-like PLP-dependent enzymes"/>
    <property type="match status" value="1"/>
</dbReference>
<dbReference type="InterPro" id="IPR001216">
    <property type="entry name" value="P-phosphate_BS"/>
</dbReference>
<evidence type="ECO:0000256" key="3">
    <source>
        <dbReference type="ARBA" id="ARBA00022898"/>
    </source>
</evidence>
<dbReference type="FunFam" id="3.40.50.1100:FF:000118">
    <property type="entry name" value="Related to CYS4-cystathionine beta-synthase"/>
    <property type="match status" value="1"/>
</dbReference>
<evidence type="ECO:0000313" key="7">
    <source>
        <dbReference type="Proteomes" id="UP000004671"/>
    </source>
</evidence>
<dbReference type="OrthoDB" id="9808024at2"/>
<proteinExistence type="inferred from homology"/>
<dbReference type="HOGENOM" id="CLU_021018_1_0_0"/>
<gene>
    <name evidence="5" type="ORF">Cabys_2929</name>
    <name evidence="6" type="ORF">Calab_0140</name>
</gene>
<dbReference type="EMBL" id="CM001402">
    <property type="protein sequence ID" value="EHO39793.1"/>
    <property type="molecule type" value="Genomic_DNA"/>
</dbReference>
<dbReference type="Pfam" id="PF00291">
    <property type="entry name" value="PALP"/>
    <property type="match status" value="1"/>
</dbReference>
<dbReference type="InterPro" id="IPR050214">
    <property type="entry name" value="Cys_Synth/Cystath_Beta-Synth"/>
</dbReference>
<evidence type="ECO:0000256" key="2">
    <source>
        <dbReference type="ARBA" id="ARBA00007103"/>
    </source>
</evidence>
<accession>H1XYH5</accession>
<sequence>MTVMGKVHPNLLDAIGNTPLVKLNFVTQGLKANIFAKLEFMNPGGSIKDRIARYMIEKAEQSGRIKPGDTIIENSSGNTAIGLAMVAIQKGYKCKIVIRDTTSPEKIRMLQHLGAETILVDASLPPEDEKSYNHFAEHLAKRTPNAYYVDQHNNLDNNEAHYKTTGPEIWQQLSGKIDYLVCGIGTGGTLFGAGRYLKEKNPQIKLIGIDPQGSVFYHYFKHHKKVRPAPYRLEGLGDEFILKTVEFELLDDMLQVDDETAFDYSRRLAREEGIIAGGSSGANLYGALEIARKIDREVNIVTIFPDSGFRYLSSIFV</sequence>
<reference evidence="5 8" key="2">
    <citation type="submission" date="2016-11" db="EMBL/GenBank/DDBJ databases">
        <title>Genomic analysis of Caldithrix abyssi and proposal of a novel bacterial phylum Caldithrichaeota.</title>
        <authorList>
            <person name="Kublanov I."/>
            <person name="Sigalova O."/>
            <person name="Gavrilov S."/>
            <person name="Lebedinsky A."/>
            <person name="Ivanova N."/>
            <person name="Daum C."/>
            <person name="Reddy T."/>
            <person name="Klenk H.P."/>
            <person name="Goker M."/>
            <person name="Reva O."/>
            <person name="Miroshnichenko M."/>
            <person name="Kyprides N."/>
            <person name="Woyke T."/>
            <person name="Gelfand M."/>
        </authorList>
    </citation>
    <scope>NUCLEOTIDE SEQUENCE [LARGE SCALE GENOMIC DNA]</scope>
    <source>
        <strain evidence="5 8">LF13</strain>
    </source>
</reference>